<comment type="subcellular location">
    <subcellularLocation>
        <location evidence="7">Cytoplasm</location>
    </subcellularLocation>
</comment>
<dbReference type="NCBIfam" id="TIGR00447">
    <property type="entry name" value="pth"/>
    <property type="match status" value="1"/>
</dbReference>
<sequence>MKIIVGLGNPGEKYLKTRHNFGFMAIDRFAWQLETACNQKKFHSLFCKEIIEGEEVVLLKPQTFMNMSGVAVQEALAFYKCALQDLMVVGDDLDLPLGKIRIRRNGGFGGHRGLESIANSLGTMDFPRLRMGIGRSASGNISNYVLYPFSEDEELVVQEVIEKVCRVLKTWIFEGIETCMNQFN</sequence>
<dbReference type="SUPFAM" id="SSF53178">
    <property type="entry name" value="Peptidyl-tRNA hydrolase-like"/>
    <property type="match status" value="1"/>
</dbReference>
<comment type="caution">
    <text evidence="7">Lacks conserved residue(s) required for the propagation of feature annotation.</text>
</comment>
<dbReference type="FunFam" id="3.40.50.1470:FF:000001">
    <property type="entry name" value="Peptidyl-tRNA hydrolase"/>
    <property type="match status" value="1"/>
</dbReference>
<comment type="subunit">
    <text evidence="7">Monomer.</text>
</comment>
<dbReference type="Proteomes" id="UP000242219">
    <property type="component" value="Unassembled WGS sequence"/>
</dbReference>
<dbReference type="InterPro" id="IPR001328">
    <property type="entry name" value="Pept_tRNA_hydro"/>
</dbReference>
<dbReference type="InterPro" id="IPR018171">
    <property type="entry name" value="Pept_tRNA_hydro_CS"/>
</dbReference>
<dbReference type="CDD" id="cd00462">
    <property type="entry name" value="PTH"/>
    <property type="match status" value="1"/>
</dbReference>
<evidence type="ECO:0000256" key="3">
    <source>
        <dbReference type="ARBA" id="ARBA00022801"/>
    </source>
</evidence>
<dbReference type="EC" id="3.1.1.29" evidence="1 7"/>
<dbReference type="GO" id="GO:0006515">
    <property type="term" value="P:protein quality control for misfolded or incompletely synthesized proteins"/>
    <property type="evidence" value="ECO:0007669"/>
    <property type="project" value="UniProtKB-UniRule"/>
</dbReference>
<protein>
    <recommendedName>
        <fullName evidence="6 7">Peptidyl-tRNA hydrolase</fullName>
        <shortName evidence="7">Pth</shortName>
        <ecNumber evidence="1 7">3.1.1.29</ecNumber>
    </recommendedName>
</protein>
<organism evidence="10 11">
    <name type="scientific">Candidatus Brocadia sapporoensis</name>
    <dbReference type="NCBI Taxonomy" id="392547"/>
    <lineage>
        <taxon>Bacteria</taxon>
        <taxon>Pseudomonadati</taxon>
        <taxon>Planctomycetota</taxon>
        <taxon>Candidatus Brocadiia</taxon>
        <taxon>Candidatus Brocadiales</taxon>
        <taxon>Candidatus Brocadiaceae</taxon>
        <taxon>Candidatus Brocadia</taxon>
    </lineage>
</organism>
<evidence type="ECO:0000256" key="2">
    <source>
        <dbReference type="ARBA" id="ARBA00022555"/>
    </source>
</evidence>
<dbReference type="EMBL" id="MJUW02000081">
    <property type="protein sequence ID" value="OQD45618.1"/>
    <property type="molecule type" value="Genomic_DNA"/>
</dbReference>
<evidence type="ECO:0000256" key="4">
    <source>
        <dbReference type="ARBA" id="ARBA00022884"/>
    </source>
</evidence>
<evidence type="ECO:0000256" key="6">
    <source>
        <dbReference type="ARBA" id="ARBA00050038"/>
    </source>
</evidence>
<feature type="binding site" evidence="7">
    <location>
        <position position="66"/>
    </location>
    <ligand>
        <name>tRNA</name>
        <dbReference type="ChEBI" id="CHEBI:17843"/>
    </ligand>
</feature>
<dbReference type="HAMAP" id="MF_00083">
    <property type="entry name" value="Pept_tRNA_hydro_bact"/>
    <property type="match status" value="1"/>
</dbReference>
<name>A0A1V6LZN3_9BACT</name>
<feature type="active site" description="Proton acceptor" evidence="7">
    <location>
        <position position="19"/>
    </location>
</feature>
<gene>
    <name evidence="7" type="primary">pth</name>
    <name evidence="10" type="ORF">BIY37_07500</name>
</gene>
<accession>A0A1V6LZN3</accession>
<feature type="site" description="Discriminates between blocked and unblocked aminoacyl-tRNA" evidence="7">
    <location>
        <position position="9"/>
    </location>
</feature>
<comment type="function">
    <text evidence="7">Hydrolyzes ribosome-free peptidyl-tRNAs (with 1 or more amino acids incorporated), which drop off the ribosome during protein synthesis, or as a result of ribosome stalling.</text>
</comment>
<evidence type="ECO:0000313" key="10">
    <source>
        <dbReference type="EMBL" id="OQD45618.1"/>
    </source>
</evidence>
<dbReference type="AlphaFoldDB" id="A0A1V6LZN3"/>
<evidence type="ECO:0000256" key="9">
    <source>
        <dbReference type="RuleBase" id="RU004320"/>
    </source>
</evidence>
<evidence type="ECO:0000256" key="7">
    <source>
        <dbReference type="HAMAP-Rule" id="MF_00083"/>
    </source>
</evidence>
<reference evidence="10 11" key="1">
    <citation type="journal article" date="2016" name="Genome Announc.">
        <title>Draft Genome Sequence of the Anaerobic Ammonium-Oxidizing Bacterium 'Candidatus Brocadia sp. 40'.</title>
        <authorList>
            <person name="Ali M."/>
            <person name="Haroon M.F."/>
            <person name="Narita Y."/>
            <person name="Zhang L."/>
            <person name="Rangel Shaw D."/>
            <person name="Okabe S."/>
            <person name="Saikaly P.E."/>
        </authorList>
    </citation>
    <scope>NUCLEOTIDE SEQUENCE [LARGE SCALE GENOMIC DNA]</scope>
    <source>
        <strain evidence="10 11">40</strain>
    </source>
</reference>
<keyword evidence="2 7" id="KW-0820">tRNA-binding</keyword>
<keyword evidence="7" id="KW-0963">Cytoplasm</keyword>
<proteinExistence type="inferred from homology"/>
<evidence type="ECO:0000256" key="1">
    <source>
        <dbReference type="ARBA" id="ARBA00013260"/>
    </source>
</evidence>
<keyword evidence="11" id="KW-1185">Reference proteome</keyword>
<dbReference type="GO" id="GO:0004045">
    <property type="term" value="F:peptidyl-tRNA hydrolase activity"/>
    <property type="evidence" value="ECO:0007669"/>
    <property type="project" value="UniProtKB-UniRule"/>
</dbReference>
<dbReference type="PANTHER" id="PTHR17224:SF1">
    <property type="entry name" value="PEPTIDYL-TRNA HYDROLASE"/>
    <property type="match status" value="1"/>
</dbReference>
<comment type="catalytic activity">
    <reaction evidence="7 8">
        <text>an N-acyl-L-alpha-aminoacyl-tRNA + H2O = an N-acyl-L-amino acid + a tRNA + H(+)</text>
        <dbReference type="Rhea" id="RHEA:54448"/>
        <dbReference type="Rhea" id="RHEA-COMP:10123"/>
        <dbReference type="Rhea" id="RHEA-COMP:13883"/>
        <dbReference type="ChEBI" id="CHEBI:15377"/>
        <dbReference type="ChEBI" id="CHEBI:15378"/>
        <dbReference type="ChEBI" id="CHEBI:59874"/>
        <dbReference type="ChEBI" id="CHEBI:78442"/>
        <dbReference type="ChEBI" id="CHEBI:138191"/>
        <dbReference type="EC" id="3.1.1.29"/>
    </reaction>
</comment>
<feature type="binding site" evidence="7">
    <location>
        <position position="64"/>
    </location>
    <ligand>
        <name>tRNA</name>
        <dbReference type="ChEBI" id="CHEBI:17843"/>
    </ligand>
</feature>
<dbReference type="RefSeq" id="WP_070067201.1">
    <property type="nucleotide sequence ID" value="NZ_MJUW02000081.1"/>
</dbReference>
<evidence type="ECO:0000256" key="8">
    <source>
        <dbReference type="RuleBase" id="RU000673"/>
    </source>
</evidence>
<evidence type="ECO:0000256" key="5">
    <source>
        <dbReference type="ARBA" id="ARBA00038063"/>
    </source>
</evidence>
<dbReference type="Gene3D" id="3.40.50.1470">
    <property type="entry name" value="Peptidyl-tRNA hydrolase"/>
    <property type="match status" value="1"/>
</dbReference>
<keyword evidence="3 7" id="KW-0378">Hydrolase</keyword>
<feature type="binding site" evidence="7">
    <location>
        <position position="14"/>
    </location>
    <ligand>
        <name>tRNA</name>
        <dbReference type="ChEBI" id="CHEBI:17843"/>
    </ligand>
</feature>
<dbReference type="PROSITE" id="PS01195">
    <property type="entry name" value="PEPT_TRNA_HYDROL_1"/>
    <property type="match status" value="1"/>
</dbReference>
<dbReference type="GO" id="GO:0072344">
    <property type="term" value="P:rescue of stalled ribosome"/>
    <property type="evidence" value="ECO:0007669"/>
    <property type="project" value="UniProtKB-UniRule"/>
</dbReference>
<dbReference type="Pfam" id="PF01195">
    <property type="entry name" value="Pept_tRNA_hydro"/>
    <property type="match status" value="1"/>
</dbReference>
<comment type="caution">
    <text evidence="10">The sequence shown here is derived from an EMBL/GenBank/DDBJ whole genome shotgun (WGS) entry which is preliminary data.</text>
</comment>
<keyword evidence="4 7" id="KW-0694">RNA-binding</keyword>
<feature type="site" description="Stabilizes the basic form of H active site to accept a proton" evidence="7">
    <location>
        <position position="91"/>
    </location>
</feature>
<comment type="similarity">
    <text evidence="5 7 9">Belongs to the PTH family.</text>
</comment>
<dbReference type="PANTHER" id="PTHR17224">
    <property type="entry name" value="PEPTIDYL-TRNA HYDROLASE"/>
    <property type="match status" value="1"/>
</dbReference>
<dbReference type="InterPro" id="IPR036416">
    <property type="entry name" value="Pept_tRNA_hydro_sf"/>
</dbReference>
<dbReference type="GO" id="GO:0005737">
    <property type="term" value="C:cytoplasm"/>
    <property type="evidence" value="ECO:0007669"/>
    <property type="project" value="UniProtKB-SubCell"/>
</dbReference>
<evidence type="ECO:0000313" key="11">
    <source>
        <dbReference type="Proteomes" id="UP000242219"/>
    </source>
</evidence>
<dbReference type="GO" id="GO:0000049">
    <property type="term" value="F:tRNA binding"/>
    <property type="evidence" value="ECO:0007669"/>
    <property type="project" value="UniProtKB-UniRule"/>
</dbReference>
<comment type="function">
    <text evidence="7">Catalyzes the release of premature peptidyl moieties from peptidyl-tRNA molecules trapped in stalled 50S ribosomal subunits, and thus maintains levels of free tRNAs and 50S ribosomes.</text>
</comment>